<dbReference type="EMBL" id="JAQQPM010000009">
    <property type="protein sequence ID" value="KAK2075324.1"/>
    <property type="molecule type" value="Genomic_DNA"/>
</dbReference>
<feature type="transmembrane region" description="Helical" evidence="1">
    <location>
        <begin position="47"/>
        <end position="66"/>
    </location>
</feature>
<reference evidence="2" key="1">
    <citation type="journal article" date="2023" name="Mol. Plant Microbe Interact.">
        <title>Elucidating the Obligate Nature and Biological Capacity of an Invasive Fungal Corn Pathogen.</title>
        <authorList>
            <person name="MacCready J.S."/>
            <person name="Roggenkamp E.M."/>
            <person name="Gdanetz K."/>
            <person name="Chilvers M.I."/>
        </authorList>
    </citation>
    <scope>NUCLEOTIDE SEQUENCE</scope>
    <source>
        <strain evidence="2">PM02</strain>
    </source>
</reference>
<feature type="transmembrane region" description="Helical" evidence="1">
    <location>
        <begin position="264"/>
        <end position="282"/>
    </location>
</feature>
<evidence type="ECO:0000313" key="2">
    <source>
        <dbReference type="EMBL" id="KAK2075324.1"/>
    </source>
</evidence>
<evidence type="ECO:0008006" key="4">
    <source>
        <dbReference type="Google" id="ProtNLM"/>
    </source>
</evidence>
<dbReference type="Gene3D" id="1.20.120.1630">
    <property type="match status" value="1"/>
</dbReference>
<dbReference type="PANTHER" id="PTHR32251:SF17">
    <property type="entry name" value="STEROID 5-ALPHA REDUCTASE C-TERMINAL DOMAIN-CONTAINING PROTEIN"/>
    <property type="match status" value="1"/>
</dbReference>
<keyword evidence="3" id="KW-1185">Reference proteome</keyword>
<dbReference type="GO" id="GO:0016020">
    <property type="term" value="C:membrane"/>
    <property type="evidence" value="ECO:0007669"/>
    <property type="project" value="TreeGrafter"/>
</dbReference>
<gene>
    <name evidence="2" type="ORF">P8C59_009458</name>
</gene>
<name>A0AAD9IDR6_9PEZI</name>
<feature type="transmembrane region" description="Helical" evidence="1">
    <location>
        <begin position="102"/>
        <end position="121"/>
    </location>
</feature>
<dbReference type="Pfam" id="PF06966">
    <property type="entry name" value="DUF1295"/>
    <property type="match status" value="1"/>
</dbReference>
<sequence>MTLLQSLLRLTNFQSPLLRTLVPSVSAAFAIQAAFAVPSVAARSERFYDFSGSLTYLAVTTLSLYLPAIRARHAAGLTASHTSLPSLLAPFTGPSALHWRQVVLSGAVALWATRLGLYLFQRVLQDGSDSRFAAIKTSPPRFLAAFTAQAVWVSACLLPVVAVNAVPPAALAARGPARPVEALGLALFAAGLALEVAADRQRARWVRDRRNKLHDDAFLTRGLWSRSRHPNYFGESTLWTGIATAAAGVLLARPAQLALGLGPFGTLCLCYASPAFVTFLLLKVSGVPLSENKYDGLYGHRQDYQEWKRNTPMYIPKLF</sequence>
<protein>
    <recommendedName>
        <fullName evidence="4">Steroid 5-alpha reductase C-terminal domain-containing protein</fullName>
    </recommendedName>
</protein>
<evidence type="ECO:0000256" key="1">
    <source>
        <dbReference type="SAM" id="Phobius"/>
    </source>
</evidence>
<feature type="transmembrane region" description="Helical" evidence="1">
    <location>
        <begin position="142"/>
        <end position="162"/>
    </location>
</feature>
<keyword evidence="1" id="KW-1133">Transmembrane helix</keyword>
<evidence type="ECO:0000313" key="3">
    <source>
        <dbReference type="Proteomes" id="UP001217918"/>
    </source>
</evidence>
<dbReference type="AlphaFoldDB" id="A0AAD9IDR6"/>
<dbReference type="PROSITE" id="PS50244">
    <property type="entry name" value="S5A_REDUCTASE"/>
    <property type="match status" value="1"/>
</dbReference>
<dbReference type="Proteomes" id="UP001217918">
    <property type="component" value="Unassembled WGS sequence"/>
</dbReference>
<organism evidence="2 3">
    <name type="scientific">Phyllachora maydis</name>
    <dbReference type="NCBI Taxonomy" id="1825666"/>
    <lineage>
        <taxon>Eukaryota</taxon>
        <taxon>Fungi</taxon>
        <taxon>Dikarya</taxon>
        <taxon>Ascomycota</taxon>
        <taxon>Pezizomycotina</taxon>
        <taxon>Sordariomycetes</taxon>
        <taxon>Sordariomycetidae</taxon>
        <taxon>Phyllachorales</taxon>
        <taxon>Phyllachoraceae</taxon>
        <taxon>Phyllachora</taxon>
    </lineage>
</organism>
<feature type="transmembrane region" description="Helical" evidence="1">
    <location>
        <begin position="182"/>
        <end position="198"/>
    </location>
</feature>
<dbReference type="InterPro" id="IPR010721">
    <property type="entry name" value="UstE-like"/>
</dbReference>
<feature type="transmembrane region" description="Helical" evidence="1">
    <location>
        <begin position="20"/>
        <end position="40"/>
    </location>
</feature>
<keyword evidence="1" id="KW-0472">Membrane</keyword>
<keyword evidence="1" id="KW-0812">Transmembrane</keyword>
<comment type="caution">
    <text evidence="2">The sequence shown here is derived from an EMBL/GenBank/DDBJ whole genome shotgun (WGS) entry which is preliminary data.</text>
</comment>
<accession>A0AAD9IDR6</accession>
<dbReference type="PANTHER" id="PTHR32251">
    <property type="entry name" value="3-OXO-5-ALPHA-STEROID 4-DEHYDROGENASE"/>
    <property type="match status" value="1"/>
</dbReference>
<proteinExistence type="predicted"/>